<feature type="domain" description="Calcineurin-like phosphoesterase" evidence="2">
    <location>
        <begin position="1"/>
        <end position="183"/>
    </location>
</feature>
<dbReference type="GO" id="GO:0016791">
    <property type="term" value="F:phosphatase activity"/>
    <property type="evidence" value="ECO:0007669"/>
    <property type="project" value="TreeGrafter"/>
</dbReference>
<evidence type="ECO:0000313" key="3">
    <source>
        <dbReference type="EMBL" id="MDO0877954.1"/>
    </source>
</evidence>
<comment type="caution">
    <text evidence="3">The sequence shown here is derived from an EMBL/GenBank/DDBJ whole genome shotgun (WGS) entry which is preliminary data.</text>
</comment>
<proteinExistence type="inferred from homology"/>
<dbReference type="EMBL" id="JAMOGB010000007">
    <property type="protein sequence ID" value="MDO0877954.1"/>
    <property type="molecule type" value="Genomic_DNA"/>
</dbReference>
<dbReference type="PIRSF" id="PIRSF000883">
    <property type="entry name" value="Pesterase_MJ0912"/>
    <property type="match status" value="1"/>
</dbReference>
<dbReference type="PANTHER" id="PTHR42850:SF2">
    <property type="entry name" value="BLL5683 PROTEIN"/>
    <property type="match status" value="1"/>
</dbReference>
<protein>
    <submittedName>
        <fullName evidence="3">Metallophosphatase family protein</fullName>
    </submittedName>
</protein>
<dbReference type="InterPro" id="IPR011152">
    <property type="entry name" value="Pesterase_MJ0912"/>
</dbReference>
<keyword evidence="4" id="KW-1185">Reference proteome</keyword>
<dbReference type="InterPro" id="IPR024654">
    <property type="entry name" value="Calcineurin-like_PHP_lpxH"/>
</dbReference>
<organism evidence="3 4">
    <name type="scientific">Anoxybacillus gonensis</name>
    <dbReference type="NCBI Taxonomy" id="198467"/>
    <lineage>
        <taxon>Bacteria</taxon>
        <taxon>Bacillati</taxon>
        <taxon>Bacillota</taxon>
        <taxon>Bacilli</taxon>
        <taxon>Bacillales</taxon>
        <taxon>Anoxybacillaceae</taxon>
        <taxon>Anoxybacillus</taxon>
    </lineage>
</organism>
<accession>A0AAW7TIN6</accession>
<dbReference type="InterPro" id="IPR050126">
    <property type="entry name" value="Ap4A_hydrolase"/>
</dbReference>
<dbReference type="RefSeq" id="WP_035066155.1">
    <property type="nucleotide sequence ID" value="NZ_CP012152.1"/>
</dbReference>
<reference evidence="3" key="1">
    <citation type="submission" date="2022-05" db="EMBL/GenBank/DDBJ databases">
        <title>Genome-based reclassification of Anoxybacillus salavatliensis Cihan et al. as a later heterotypic synonym of Anoxybacillus gonensis Belduz et al. 2003.</title>
        <authorList>
            <person name="Inan Bektas K."/>
            <person name="Guler H.I."/>
            <person name="Belduz A.O."/>
            <person name="Canakci S."/>
        </authorList>
    </citation>
    <scope>NUCLEOTIDE SEQUENCE</scope>
    <source>
        <strain evidence="3">NCIMB 13933</strain>
    </source>
</reference>
<gene>
    <name evidence="3" type="ORF">NBU54_09795</name>
</gene>
<dbReference type="Gene3D" id="3.60.21.10">
    <property type="match status" value="1"/>
</dbReference>
<dbReference type="GO" id="GO:0005737">
    <property type="term" value="C:cytoplasm"/>
    <property type="evidence" value="ECO:0007669"/>
    <property type="project" value="TreeGrafter"/>
</dbReference>
<dbReference type="SUPFAM" id="SSF56300">
    <property type="entry name" value="Metallo-dependent phosphatases"/>
    <property type="match status" value="1"/>
</dbReference>
<dbReference type="Pfam" id="PF12850">
    <property type="entry name" value="Metallophos_2"/>
    <property type="match status" value="1"/>
</dbReference>
<name>A0AAW7TIN6_9BACL</name>
<evidence type="ECO:0000256" key="1">
    <source>
        <dbReference type="ARBA" id="ARBA00008950"/>
    </source>
</evidence>
<sequence>MKIGILSDIHGNYHALDTVLKHASKIGIEYFFVLGDLIGYYYQPEMVVRYIRKLPCTIIKGNHERMLKKILNKEIDINTVRMKYGYGHELALEKLSSEEIDWLIGLPDEEEVNIDGISFKLCHGSPLSPDEYVYPDCSQEKLNQYLASNHDCVFIGHSHYPFTYSYNGRLLVNVGSVGQSRDIGGLACWGIFNTDNSVYISHRTPYNISKLIEDIERYDYENDYLKSILTRNRLDNF</sequence>
<dbReference type="InterPro" id="IPR029052">
    <property type="entry name" value="Metallo-depent_PP-like"/>
</dbReference>
<dbReference type="KEGG" id="agn:AFK25_13180"/>
<dbReference type="PANTHER" id="PTHR42850">
    <property type="entry name" value="METALLOPHOSPHOESTERASE"/>
    <property type="match status" value="1"/>
</dbReference>
<evidence type="ECO:0000313" key="4">
    <source>
        <dbReference type="Proteomes" id="UP001176117"/>
    </source>
</evidence>
<dbReference type="Proteomes" id="UP001176117">
    <property type="component" value="Unassembled WGS sequence"/>
</dbReference>
<dbReference type="AlphaFoldDB" id="A0AAW7TIN6"/>
<evidence type="ECO:0000259" key="2">
    <source>
        <dbReference type="Pfam" id="PF12850"/>
    </source>
</evidence>
<comment type="similarity">
    <text evidence="1">Belongs to the metallophosphoesterase superfamily. YfcE family.</text>
</comment>